<evidence type="ECO:0000313" key="2">
    <source>
        <dbReference type="EMBL" id="QBH21732.1"/>
    </source>
</evidence>
<evidence type="ECO:0000313" key="3">
    <source>
        <dbReference type="Proteomes" id="UP000679593"/>
    </source>
</evidence>
<reference evidence="2" key="1">
    <citation type="journal article" date="2019" name="Arch. Virol.">
        <title>Complete genome sequence of a previously undescribed badnavirus occurring in Polyscias fruticosa L. (Ming aralia).</title>
        <authorList>
            <person name="Alvarez-Quinto R.A."/>
            <person name="Lockhart B.E.L."/>
            <person name="Olszewski N."/>
        </authorList>
    </citation>
    <scope>NUCLEOTIDE SEQUENCE</scope>
    <source>
        <strain evidence="2">AR3</strain>
    </source>
</reference>
<dbReference type="GeneID" id="65102905"/>
<proteinExistence type="predicted"/>
<accession>A0A481S8R9</accession>
<dbReference type="EMBL" id="MH475918">
    <property type="protein sequence ID" value="QBH21732.1"/>
    <property type="molecule type" value="Genomic_DNA"/>
</dbReference>
<keyword evidence="3" id="KW-1185">Reference proteome</keyword>
<dbReference type="RefSeq" id="YP_010087613.1">
    <property type="nucleotide sequence ID" value="NC_055562.1"/>
</dbReference>
<dbReference type="KEGG" id="vg:65102905"/>
<sequence>MMSLPNIKAIEAYQEAIKDTAEIVSPSAGFTDPAIATGVNSGNSAIIKQLNTVIHLTTKLHSRVEALDERLQSLESKVNNTLVSTSSIPIELSKQIAAINIGVRPREPSGLIRTFVDPRAQIEKAKRHKSS</sequence>
<dbReference type="Proteomes" id="UP000679593">
    <property type="component" value="Segment"/>
</dbReference>
<name>A0A481S8R9_9VIRU</name>
<feature type="coiled-coil region" evidence="1">
    <location>
        <begin position="57"/>
        <end position="84"/>
    </location>
</feature>
<organism evidence="2">
    <name type="scientific">Polyscias mosaic virus</name>
    <dbReference type="NCBI Taxonomy" id="2528410"/>
    <lineage>
        <taxon>Viruses</taxon>
        <taxon>Riboviria</taxon>
        <taxon>Pararnavirae</taxon>
        <taxon>Artverviricota</taxon>
        <taxon>Revtraviricetes</taxon>
        <taxon>Ortervirales</taxon>
        <taxon>Caulimoviridae</taxon>
        <taxon>Badnavirus</taxon>
        <taxon>Badnavirus tessellopolysciatis</taxon>
    </lineage>
</organism>
<protein>
    <submittedName>
        <fullName evidence="2">Uncharacterized protein</fullName>
    </submittedName>
</protein>
<keyword evidence="1" id="KW-0175">Coiled coil</keyword>
<evidence type="ECO:0000256" key="1">
    <source>
        <dbReference type="SAM" id="Coils"/>
    </source>
</evidence>